<gene>
    <name evidence="3" type="ORF">BK138_28960</name>
</gene>
<dbReference type="InterPro" id="IPR007111">
    <property type="entry name" value="NACHT_NTPase"/>
</dbReference>
<evidence type="ECO:0000313" key="4">
    <source>
        <dbReference type="Proteomes" id="UP000187172"/>
    </source>
</evidence>
<evidence type="ECO:0000259" key="2">
    <source>
        <dbReference type="Pfam" id="PF22711"/>
    </source>
</evidence>
<evidence type="ECO:0000313" key="3">
    <source>
        <dbReference type="EMBL" id="OMF49525.1"/>
    </source>
</evidence>
<dbReference type="AlphaFoldDB" id="A0A1R1ECI1"/>
<dbReference type="Pfam" id="PF22711">
    <property type="entry name" value="SNaCT5"/>
    <property type="match status" value="1"/>
</dbReference>
<comment type="caution">
    <text evidence="3">The sequence shown here is derived from an EMBL/GenBank/DDBJ whole genome shotgun (WGS) entry which is preliminary data.</text>
</comment>
<dbReference type="STRING" id="297318.BK138_28960"/>
<name>A0A1R1ECI1_9BACL</name>
<dbReference type="InterPro" id="IPR055036">
    <property type="entry name" value="SNaCT5"/>
</dbReference>
<dbReference type="SUPFAM" id="SSF52540">
    <property type="entry name" value="P-loop containing nucleoside triphosphate hydrolases"/>
    <property type="match status" value="1"/>
</dbReference>
<dbReference type="Pfam" id="PF05729">
    <property type="entry name" value="NACHT"/>
    <property type="match status" value="1"/>
</dbReference>
<sequence>MNSNNTELGTQLINAMASESAKQFVQVFFNQIMFPLLKKSFSHSKKKNNIENSIADLFQEYILKSYEIHSSINILALGNKQINLNDVYQPLTLRKEESHNSEVRVNSFPGKMANKYKKIIIEDQAGMGKSTLMKKLFISCIEDKYGIPIFLELRKLTEDDDLSEFIFNSVNSVKKINDGQLLDDIFNNGGFVFLFDGYDEIPSAIKERITDKLQEFIGKASGNNYFFITSRPDPSLVSFGDFQKFEIKNLRPPESFEMFKKYDKRTRFQISNDLISHCEEALELKTFKDLKYFLGNPLLVSFIYITYRYKRDIPINKSEFYRKVYDALFEDHDYSKGGWNRKKYSKLSRESFHKFLRNLAFRCLSNNKIDFSKDQLINLIERAQKSVYFEEVDSSDIFRDLVESVPLIVQDGLSYKWAHKSFMEYFSASFIYSDCTSKKDEVLLKLYKSKNITFYENVLDIFYDIDQEAFNRVIIKPLINDYLNFLGDTTIVDKLELQYKQYTYLRIFYKGDNIPLGDDRYKDSTGEIRHKVGSDLHTISSRYAIITNSDENDEGNTPLPDYILPEFQFTNEPNKITIINILINKKSNLIREYSSSKLLGNEEQCEGECIISYMDDLAVLSKEEIEKRINTLVATNFEYDFYLDLKEAKAYLEKIELHSSIVEESLFEID</sequence>
<protein>
    <submittedName>
        <fullName evidence="3">Uncharacterized protein</fullName>
    </submittedName>
</protein>
<accession>A0A1R1ECI1</accession>
<dbReference type="EMBL" id="MRTP01000013">
    <property type="protein sequence ID" value="OMF49525.1"/>
    <property type="molecule type" value="Genomic_DNA"/>
</dbReference>
<dbReference type="PANTHER" id="PTHR46844:SF1">
    <property type="entry name" value="SLR5058 PROTEIN"/>
    <property type="match status" value="1"/>
</dbReference>
<feature type="domain" description="Short NACHT-associated C-terminal" evidence="2">
    <location>
        <begin position="465"/>
        <end position="658"/>
    </location>
</feature>
<dbReference type="Gene3D" id="3.40.50.300">
    <property type="entry name" value="P-loop containing nucleotide triphosphate hydrolases"/>
    <property type="match status" value="1"/>
</dbReference>
<dbReference type="Proteomes" id="UP000187172">
    <property type="component" value="Unassembled WGS sequence"/>
</dbReference>
<keyword evidence="4" id="KW-1185">Reference proteome</keyword>
<proteinExistence type="predicted"/>
<organism evidence="3 4">
    <name type="scientific">Paenibacillus rhizosphaerae</name>
    <dbReference type="NCBI Taxonomy" id="297318"/>
    <lineage>
        <taxon>Bacteria</taxon>
        <taxon>Bacillati</taxon>
        <taxon>Bacillota</taxon>
        <taxon>Bacilli</taxon>
        <taxon>Bacillales</taxon>
        <taxon>Paenibacillaceae</taxon>
        <taxon>Paenibacillus</taxon>
    </lineage>
</organism>
<reference evidence="3 4" key="1">
    <citation type="submission" date="2016-11" db="EMBL/GenBank/DDBJ databases">
        <title>Paenibacillus species isolates.</title>
        <authorList>
            <person name="Beno S.M."/>
        </authorList>
    </citation>
    <scope>NUCLEOTIDE SEQUENCE [LARGE SCALE GENOMIC DNA]</scope>
    <source>
        <strain evidence="3 4">FSL R5-0378</strain>
    </source>
</reference>
<dbReference type="InterPro" id="IPR027417">
    <property type="entry name" value="P-loop_NTPase"/>
</dbReference>
<dbReference type="PANTHER" id="PTHR46844">
    <property type="entry name" value="SLR5058 PROTEIN"/>
    <property type="match status" value="1"/>
</dbReference>
<dbReference type="RefSeq" id="WP_076174915.1">
    <property type="nucleotide sequence ID" value="NZ_MRTP01000013.1"/>
</dbReference>
<feature type="domain" description="NACHT" evidence="1">
    <location>
        <begin position="119"/>
        <end position="262"/>
    </location>
</feature>
<evidence type="ECO:0000259" key="1">
    <source>
        <dbReference type="Pfam" id="PF05729"/>
    </source>
</evidence>